<reference evidence="1" key="1">
    <citation type="submission" date="2023-04" db="EMBL/GenBank/DDBJ databases">
        <title>A chromosome-level genome assembly of the parasitoid wasp Eretmocerus hayati.</title>
        <authorList>
            <person name="Zhong Y."/>
            <person name="Liu S."/>
            <person name="Liu Y."/>
        </authorList>
    </citation>
    <scope>NUCLEOTIDE SEQUENCE</scope>
    <source>
        <strain evidence="1">ZJU_SS_LIU_2023</strain>
    </source>
</reference>
<organism evidence="1 2">
    <name type="scientific">Eretmocerus hayati</name>
    <dbReference type="NCBI Taxonomy" id="131215"/>
    <lineage>
        <taxon>Eukaryota</taxon>
        <taxon>Metazoa</taxon>
        <taxon>Ecdysozoa</taxon>
        <taxon>Arthropoda</taxon>
        <taxon>Hexapoda</taxon>
        <taxon>Insecta</taxon>
        <taxon>Pterygota</taxon>
        <taxon>Neoptera</taxon>
        <taxon>Endopterygota</taxon>
        <taxon>Hymenoptera</taxon>
        <taxon>Apocrita</taxon>
        <taxon>Proctotrupomorpha</taxon>
        <taxon>Chalcidoidea</taxon>
        <taxon>Aphelinidae</taxon>
        <taxon>Aphelininae</taxon>
        <taxon>Eretmocerus</taxon>
    </lineage>
</organism>
<dbReference type="Proteomes" id="UP001239111">
    <property type="component" value="Chromosome 2"/>
</dbReference>
<dbReference type="EMBL" id="CM056742">
    <property type="protein sequence ID" value="KAJ8679773.1"/>
    <property type="molecule type" value="Genomic_DNA"/>
</dbReference>
<name>A0ACC2P9K6_9HYME</name>
<proteinExistence type="predicted"/>
<comment type="caution">
    <text evidence="1">The sequence shown here is derived from an EMBL/GenBank/DDBJ whole genome shotgun (WGS) entry which is preliminary data.</text>
</comment>
<protein>
    <submittedName>
        <fullName evidence="1">Uncharacterized protein</fullName>
    </submittedName>
</protein>
<keyword evidence="2" id="KW-1185">Reference proteome</keyword>
<accession>A0ACC2P9K6</accession>
<evidence type="ECO:0000313" key="2">
    <source>
        <dbReference type="Proteomes" id="UP001239111"/>
    </source>
</evidence>
<gene>
    <name evidence="1" type="ORF">QAD02_015560</name>
</gene>
<evidence type="ECO:0000313" key="1">
    <source>
        <dbReference type="EMBL" id="KAJ8679773.1"/>
    </source>
</evidence>
<sequence>MDKEKISAARKRLKEFQRHKKGHVDKNKTLENSDTSQEPNASQVTSLDSSSSTTADVNEYFQKNELKELFPDDTIKSRNESPDVSDDLGHNNISNISPMPSDVISELQLSNGHPQDSSSMDQSFTNHQLNESDIDILSKMHHDINQTDAGNQDFPSIQFDQSNFNLSTSNSLQKEHLLQMANAIEDAVVEKHNWDEAKLSTYDLEQRNQFLTSCLEEQKKLVHQLHIQVSQYTNKISELEAVIATKDAEFQSKFLREVSPLKEQIQLDAQTIGILVGEKAELIATNTQSQAIIKQKIEEINDLSGNFKISQQRELELEREVASLKKLIEESSLSHENLQQSYNVLHKECAELKKQKDDFELEISELKQKLSYKNTECLNLQQELQEKMSLLSLNELRLQQLTNSPQDLNTFETQHQTTKVLEQQLSQMKEALQNLGIEKEEASKKYQSYAQQLEERQVKLLSELETAKKVIVDSEIREQSYIQRLSELEQHLQKNQKDVVEKPQEDHLERIEMLTKSMDNLVLEQENLQSLLNEKDNEIEILKKELKELEEMRDQNVDASKLAVALQSEQIGASRAVSQNQQLKVDLDEMHEAYIQLSNTKLDLTEQLLAERAIGKKLNTQLNEFEQKITELTNQLAEKDAALLELEKEKLRMAQIEDQIQHYRAQSFSATTATQKELNEAVASMEELRKEHLLVCKELDRMKKLLNNRKSLENSIESQIKSNVSLDISRTDGVCTTNDDVANAPAQIENSETDSNDEPSIIPTIPEPIKKLEERFKETMERVAELTDEKQRLEHLVLQLQGETETIEEYVTLYQKQRAILQEKAREKENTFKVLLEQRNQQQEQLHKLKILVAELLKIKSDDTSIATATVAEENMQLTNNADGTEPHSIEVIDGQVNKVDDTAHRIEETKSRILDLLTNIKDCNSSCLLEPNFHPCPWCSGKLITV</sequence>